<proteinExistence type="predicted"/>
<name>A0A2K9PKJ1_9FLAO</name>
<protein>
    <submittedName>
        <fullName evidence="1">Uncharacterized protein</fullName>
    </submittedName>
</protein>
<accession>A0A2K9PKJ1</accession>
<evidence type="ECO:0000313" key="1">
    <source>
        <dbReference type="EMBL" id="AUP77570.1"/>
    </source>
</evidence>
<evidence type="ECO:0000313" key="2">
    <source>
        <dbReference type="Proteomes" id="UP000235826"/>
    </source>
</evidence>
<organism evidence="1 2">
    <name type="scientific">Flavivirga eckloniae</name>
    <dbReference type="NCBI Taxonomy" id="1803846"/>
    <lineage>
        <taxon>Bacteria</taxon>
        <taxon>Pseudomonadati</taxon>
        <taxon>Bacteroidota</taxon>
        <taxon>Flavobacteriia</taxon>
        <taxon>Flavobacteriales</taxon>
        <taxon>Flavobacteriaceae</taxon>
        <taxon>Flavivirga</taxon>
    </lineage>
</organism>
<dbReference type="AlphaFoldDB" id="A0A2K9PKJ1"/>
<dbReference type="EMBL" id="CP025791">
    <property type="protein sequence ID" value="AUP77570.1"/>
    <property type="molecule type" value="Genomic_DNA"/>
</dbReference>
<dbReference type="KEGG" id="fek:C1H87_02075"/>
<dbReference type="OrthoDB" id="853480at2"/>
<gene>
    <name evidence="1" type="ORF">C1H87_02075</name>
</gene>
<dbReference type="RefSeq" id="WP_102754230.1">
    <property type="nucleotide sequence ID" value="NZ_CP025791.1"/>
</dbReference>
<keyword evidence="2" id="KW-1185">Reference proteome</keyword>
<sequence length="170" mass="19249">MKKLLFLTLIFSINVSCFYFGNDDDDITDPIHSAYEAVTISRESLENSTELIGVQPSKESGKIYVKDHYLIINEPYKGFHIYDNSNPESPIKIGFLKILGSTDISIKGNVIYANNAIDLIAITINPAFNEIEVTKRVKNIFPKLVSPDGFYHNSESKEEEIVLDWNLKTN</sequence>
<dbReference type="Proteomes" id="UP000235826">
    <property type="component" value="Chromosome"/>
</dbReference>
<reference evidence="1 2" key="1">
    <citation type="submission" date="2018-01" db="EMBL/GenBank/DDBJ databases">
        <title>Complete genome sequence of Flavivirga eckloniae ECD14 isolated from seaweed Ecklonia cava.</title>
        <authorList>
            <person name="Lee J.H."/>
            <person name="Baik K.S."/>
            <person name="Seong C.N."/>
        </authorList>
    </citation>
    <scope>NUCLEOTIDE SEQUENCE [LARGE SCALE GENOMIC DNA]</scope>
    <source>
        <strain evidence="1 2">ECD14</strain>
    </source>
</reference>